<proteinExistence type="predicted"/>
<sequence>ALCVSPGRDDLHLYFRLHPQVNINADSVLIFLRNLRRQLPGPIFLIWDRLCAHRARRVQDFLHAKDMHAFFLPAYAPELNPAENVWSYLKMNPLANLPTMDVDSLAQTTRHHGRSVQRKQQLLRSFVRHSPLSLRLK</sequence>
<comment type="caution">
    <text evidence="2">The sequence shown here is derived from an EMBL/GenBank/DDBJ whole genome shotgun (WGS) entry which is preliminary data.</text>
</comment>
<feature type="domain" description="Tc1-like transposase DDE" evidence="1">
    <location>
        <begin position="22"/>
        <end position="103"/>
    </location>
</feature>
<feature type="non-terminal residue" evidence="2">
    <location>
        <position position="1"/>
    </location>
</feature>
<name>X0S827_9ZZZZ</name>
<dbReference type="InterPro" id="IPR012337">
    <property type="entry name" value="RNaseH-like_sf"/>
</dbReference>
<dbReference type="AlphaFoldDB" id="X0S827"/>
<dbReference type="SUPFAM" id="SSF53098">
    <property type="entry name" value="Ribonuclease H-like"/>
    <property type="match status" value="1"/>
</dbReference>
<protein>
    <recommendedName>
        <fullName evidence="1">Tc1-like transposase DDE domain-containing protein</fullName>
    </recommendedName>
</protein>
<organism evidence="2">
    <name type="scientific">marine sediment metagenome</name>
    <dbReference type="NCBI Taxonomy" id="412755"/>
    <lineage>
        <taxon>unclassified sequences</taxon>
        <taxon>metagenomes</taxon>
        <taxon>ecological metagenomes</taxon>
    </lineage>
</organism>
<gene>
    <name evidence="2" type="ORF">S01H1_02856</name>
</gene>
<evidence type="ECO:0000313" key="2">
    <source>
        <dbReference type="EMBL" id="GAF72077.1"/>
    </source>
</evidence>
<reference evidence="2" key="1">
    <citation type="journal article" date="2014" name="Front. Microbiol.">
        <title>High frequency of phylogenetically diverse reductive dehalogenase-homologous genes in deep subseafloor sedimentary metagenomes.</title>
        <authorList>
            <person name="Kawai M."/>
            <person name="Futagami T."/>
            <person name="Toyoda A."/>
            <person name="Takaki Y."/>
            <person name="Nishi S."/>
            <person name="Hori S."/>
            <person name="Arai W."/>
            <person name="Tsubouchi T."/>
            <person name="Morono Y."/>
            <person name="Uchiyama I."/>
            <person name="Ito T."/>
            <person name="Fujiyama A."/>
            <person name="Inagaki F."/>
            <person name="Takami H."/>
        </authorList>
    </citation>
    <scope>NUCLEOTIDE SEQUENCE</scope>
    <source>
        <strain evidence="2">Expedition CK06-06</strain>
    </source>
</reference>
<dbReference type="Pfam" id="PF13358">
    <property type="entry name" value="DDE_3"/>
    <property type="match status" value="1"/>
</dbReference>
<dbReference type="Gene3D" id="3.30.420.10">
    <property type="entry name" value="Ribonuclease H-like superfamily/Ribonuclease H"/>
    <property type="match status" value="1"/>
</dbReference>
<dbReference type="EMBL" id="BARS01001457">
    <property type="protein sequence ID" value="GAF72077.1"/>
    <property type="molecule type" value="Genomic_DNA"/>
</dbReference>
<dbReference type="InterPro" id="IPR038717">
    <property type="entry name" value="Tc1-like_DDE_dom"/>
</dbReference>
<evidence type="ECO:0000259" key="1">
    <source>
        <dbReference type="Pfam" id="PF13358"/>
    </source>
</evidence>
<dbReference type="InterPro" id="IPR036397">
    <property type="entry name" value="RNaseH_sf"/>
</dbReference>
<dbReference type="GO" id="GO:0003676">
    <property type="term" value="F:nucleic acid binding"/>
    <property type="evidence" value="ECO:0007669"/>
    <property type="project" value="InterPro"/>
</dbReference>
<accession>X0S827</accession>